<organism evidence="3 4">
    <name type="scientific">Nakamurella antarctica</name>
    <dbReference type="NCBI Taxonomy" id="1902245"/>
    <lineage>
        <taxon>Bacteria</taxon>
        <taxon>Bacillati</taxon>
        <taxon>Actinomycetota</taxon>
        <taxon>Actinomycetes</taxon>
        <taxon>Nakamurellales</taxon>
        <taxon>Nakamurellaceae</taxon>
        <taxon>Nakamurella</taxon>
    </lineage>
</organism>
<proteinExistence type="predicted"/>
<feature type="compositionally biased region" description="Polar residues" evidence="1">
    <location>
        <begin position="182"/>
        <end position="192"/>
    </location>
</feature>
<protein>
    <submittedName>
        <fullName evidence="3">DUF2786 domain-containing protein</fullName>
    </submittedName>
</protein>
<dbReference type="KEGG" id="nak:EH165_01355"/>
<reference evidence="3 4" key="2">
    <citation type="submission" date="2018-12" db="EMBL/GenBank/DDBJ databases">
        <title>Nakamurella antarcticus sp. nov., isolated from Antarctica South Shetland Islands soil.</title>
        <authorList>
            <person name="Peng F."/>
        </authorList>
    </citation>
    <scope>NUCLEOTIDE SEQUENCE [LARGE SCALE GENOMIC DNA]</scope>
    <source>
        <strain evidence="3 4">S14-144</strain>
    </source>
</reference>
<evidence type="ECO:0000313" key="3">
    <source>
        <dbReference type="EMBL" id="AZI57015.1"/>
    </source>
</evidence>
<dbReference type="EMBL" id="CP034170">
    <property type="protein sequence ID" value="AZI57015.1"/>
    <property type="molecule type" value="Genomic_DNA"/>
</dbReference>
<evidence type="ECO:0000256" key="1">
    <source>
        <dbReference type="SAM" id="MobiDB-lite"/>
    </source>
</evidence>
<accession>A0A3G8ZJK0</accession>
<evidence type="ECO:0000313" key="4">
    <source>
        <dbReference type="Proteomes" id="UP000268084"/>
    </source>
</evidence>
<dbReference type="InterPro" id="IPR024498">
    <property type="entry name" value="DUF2786"/>
</dbReference>
<gene>
    <name evidence="3" type="ORF">EH165_01355</name>
</gene>
<evidence type="ECO:0000259" key="2">
    <source>
        <dbReference type="Pfam" id="PF10979"/>
    </source>
</evidence>
<feature type="domain" description="DUF2786" evidence="2">
    <location>
        <begin position="255"/>
        <end position="293"/>
    </location>
</feature>
<feature type="region of interest" description="Disordered" evidence="1">
    <location>
        <begin position="161"/>
        <end position="192"/>
    </location>
</feature>
<name>A0A3G8ZJK0_9ACTN</name>
<dbReference type="OrthoDB" id="3508128at2"/>
<reference evidence="3 4" key="1">
    <citation type="submission" date="2018-11" db="EMBL/GenBank/DDBJ databases">
        <authorList>
            <person name="Da X."/>
        </authorList>
    </citation>
    <scope>NUCLEOTIDE SEQUENCE [LARGE SCALE GENOMIC DNA]</scope>
    <source>
        <strain evidence="3 4">S14-144</strain>
    </source>
</reference>
<dbReference type="Pfam" id="PF10979">
    <property type="entry name" value="DUF2786"/>
    <property type="match status" value="1"/>
</dbReference>
<keyword evidence="4" id="KW-1185">Reference proteome</keyword>
<dbReference type="AlphaFoldDB" id="A0A3G8ZJK0"/>
<sequence length="476" mass="51014">MQQTEGMAGGKKGKSAKFTAAPLDDFQLPAGFPEHLKRPAADVVADLIRAAAAAAYGSQRRPKAVDVAVDSLTVLGQLEVATELHADHVISAVLAGVITELYERGWQPLDLPHVVRRAQDEESAELATLAVIEQSIFGRPLGAAPHTWLDQLAALGAEVPDAQATGDPKTDGSTAGGEVPAPTSQRRGQLGDSTATLVTDWALSHGMRPADGWRAALRVIGQLQELPGITRLVPPPSKWGMTPARTHLSSPQDLKMLTRIRALLAKAESTTFPAEAETFSAKAQDLMTRHEIDAAMVDRSGEVGGEQTDPTIHSVRVHIDDPYAREKAQLLATLGGVNVVRVIWDDVNGMAVMVGRELELELVEILFTSLLIQATRAMVASGEHSGDLRSPSFRRAFLLSYAARIGERLSEVEKVALEQAKQQYGTDLVPVLANRAEAVDVEFVRLFPNTRTGGGRQVNADGWWAGRAAADSAVIT</sequence>
<dbReference type="Proteomes" id="UP000268084">
    <property type="component" value="Chromosome"/>
</dbReference>